<evidence type="ECO:0000313" key="7">
    <source>
        <dbReference type="EMBL" id="RZT02737.1"/>
    </source>
</evidence>
<feature type="domain" description="Large ribosomal subunit protein uL30-like ferredoxin-like fold" evidence="6">
    <location>
        <begin position="5"/>
        <end position="55"/>
    </location>
</feature>
<dbReference type="Pfam" id="PF00327">
    <property type="entry name" value="Ribosomal_L30"/>
    <property type="match status" value="1"/>
</dbReference>
<keyword evidence="4 5" id="KW-0687">Ribonucleoprotein</keyword>
<dbReference type="GO" id="GO:0006412">
    <property type="term" value="P:translation"/>
    <property type="evidence" value="ECO:0007669"/>
    <property type="project" value="UniProtKB-UniRule"/>
</dbReference>
<dbReference type="RefSeq" id="WP_130433373.1">
    <property type="nucleotide sequence ID" value="NZ_SGXF01000001.1"/>
</dbReference>
<dbReference type="GO" id="GO:0003735">
    <property type="term" value="F:structural constituent of ribosome"/>
    <property type="evidence" value="ECO:0007669"/>
    <property type="project" value="InterPro"/>
</dbReference>
<accession>A0A4V2F8A5</accession>
<dbReference type="HAMAP" id="MF_01371_B">
    <property type="entry name" value="Ribosomal_uL30_B"/>
    <property type="match status" value="1"/>
</dbReference>
<evidence type="ECO:0000256" key="3">
    <source>
        <dbReference type="ARBA" id="ARBA00022980"/>
    </source>
</evidence>
<sequence>MAGKLKIELVKSPIGAVPKHKKTVEALGLTKMHKVVELPDNEAVRGMIWHVKHLVKVEEI</sequence>
<proteinExistence type="inferred from homology"/>
<keyword evidence="3 5" id="KW-0689">Ribosomal protein</keyword>
<dbReference type="EMBL" id="SGXF01000001">
    <property type="protein sequence ID" value="RZT02737.1"/>
    <property type="molecule type" value="Genomic_DNA"/>
</dbReference>
<comment type="subunit">
    <text evidence="2 5">Part of the 50S ribosomal subunit.</text>
</comment>
<dbReference type="OrthoDB" id="9812790at2"/>
<comment type="caution">
    <text evidence="7">The sequence shown here is derived from an EMBL/GenBank/DDBJ whole genome shotgun (WGS) entry which is preliminary data.</text>
</comment>
<reference evidence="7 8" key="1">
    <citation type="submission" date="2019-02" db="EMBL/GenBank/DDBJ databases">
        <title>Genomic Encyclopedia of Type Strains, Phase IV (KMG-IV): sequencing the most valuable type-strain genomes for metagenomic binning, comparative biology and taxonomic classification.</title>
        <authorList>
            <person name="Goeker M."/>
        </authorList>
    </citation>
    <scope>NUCLEOTIDE SEQUENCE [LARGE SCALE GENOMIC DNA]</scope>
    <source>
        <strain evidence="7 8">DSM 29486</strain>
    </source>
</reference>
<evidence type="ECO:0000256" key="2">
    <source>
        <dbReference type="ARBA" id="ARBA00011838"/>
    </source>
</evidence>
<dbReference type="GO" id="GO:0022625">
    <property type="term" value="C:cytosolic large ribosomal subunit"/>
    <property type="evidence" value="ECO:0007669"/>
    <property type="project" value="TreeGrafter"/>
</dbReference>
<evidence type="ECO:0000256" key="5">
    <source>
        <dbReference type="HAMAP-Rule" id="MF_01371"/>
    </source>
</evidence>
<organism evidence="7 8">
    <name type="scientific">Cuneatibacter caecimuris</name>
    <dbReference type="NCBI Taxonomy" id="1796618"/>
    <lineage>
        <taxon>Bacteria</taxon>
        <taxon>Bacillati</taxon>
        <taxon>Bacillota</taxon>
        <taxon>Clostridia</taxon>
        <taxon>Lachnospirales</taxon>
        <taxon>Lachnospiraceae</taxon>
        <taxon>Cuneatibacter</taxon>
    </lineage>
</organism>
<dbReference type="PANTHER" id="PTHR15892">
    <property type="entry name" value="MITOCHONDRIAL RIBOSOMAL PROTEIN L30"/>
    <property type="match status" value="1"/>
</dbReference>
<comment type="similarity">
    <text evidence="1 5">Belongs to the universal ribosomal protein uL30 family.</text>
</comment>
<dbReference type="FunFam" id="3.30.1390.20:FF:000001">
    <property type="entry name" value="50S ribosomal protein L30"/>
    <property type="match status" value="1"/>
</dbReference>
<dbReference type="AlphaFoldDB" id="A0A4V2F8A5"/>
<evidence type="ECO:0000256" key="1">
    <source>
        <dbReference type="ARBA" id="ARBA00007594"/>
    </source>
</evidence>
<dbReference type="Gene3D" id="3.30.1390.20">
    <property type="entry name" value="Ribosomal protein L30, ferredoxin-like fold domain"/>
    <property type="match status" value="1"/>
</dbReference>
<dbReference type="PIRSF" id="PIRSF002211">
    <property type="entry name" value="Ribosomal_L30_bac-type"/>
    <property type="match status" value="1"/>
</dbReference>
<dbReference type="NCBIfam" id="TIGR01308">
    <property type="entry name" value="rpmD_bact"/>
    <property type="match status" value="1"/>
</dbReference>
<dbReference type="InterPro" id="IPR016082">
    <property type="entry name" value="Ribosomal_uL30_ferredoxin-like"/>
</dbReference>
<dbReference type="InterPro" id="IPR036919">
    <property type="entry name" value="Ribo_uL30_ferredoxin-like_sf"/>
</dbReference>
<keyword evidence="8" id="KW-1185">Reference proteome</keyword>
<dbReference type="InterPro" id="IPR005996">
    <property type="entry name" value="Ribosomal_uL30_bac-type"/>
</dbReference>
<dbReference type="PANTHER" id="PTHR15892:SF2">
    <property type="entry name" value="LARGE RIBOSOMAL SUBUNIT PROTEIN UL30M"/>
    <property type="match status" value="1"/>
</dbReference>
<dbReference type="SUPFAM" id="SSF55129">
    <property type="entry name" value="Ribosomal protein L30p/L7e"/>
    <property type="match status" value="1"/>
</dbReference>
<protein>
    <recommendedName>
        <fullName evidence="5">Large ribosomal subunit protein uL30</fullName>
    </recommendedName>
</protein>
<evidence type="ECO:0000313" key="8">
    <source>
        <dbReference type="Proteomes" id="UP000292927"/>
    </source>
</evidence>
<evidence type="ECO:0000256" key="4">
    <source>
        <dbReference type="ARBA" id="ARBA00023274"/>
    </source>
</evidence>
<dbReference type="CDD" id="cd01658">
    <property type="entry name" value="Ribosomal_L30"/>
    <property type="match status" value="1"/>
</dbReference>
<dbReference type="Proteomes" id="UP000292927">
    <property type="component" value="Unassembled WGS sequence"/>
</dbReference>
<name>A0A4V2F8A5_9FIRM</name>
<gene>
    <name evidence="5" type="primary">rpmD</name>
    <name evidence="7" type="ORF">EV209_0862</name>
</gene>
<evidence type="ECO:0000259" key="6">
    <source>
        <dbReference type="Pfam" id="PF00327"/>
    </source>
</evidence>